<sequence>MPPEQREKTDSEHEKRKQEQYKTVEKIYANIALTITSVNKSCSQLKSIKAQISNDIDTLPIPNTEKNLLKRREPRSIAISEDLSTNTAHALILENFEDTFRAEWKKVKRQSLEKREVFLFNKVTTLGKMQGDFKAGLAEKLGLDSSE</sequence>
<evidence type="ECO:0000313" key="1">
    <source>
        <dbReference type="EMBL" id="KAF1918402.1"/>
    </source>
</evidence>
<organism evidence="1 2">
    <name type="scientific">Ampelomyces quisqualis</name>
    <name type="common">Powdery mildew agent</name>
    <dbReference type="NCBI Taxonomy" id="50730"/>
    <lineage>
        <taxon>Eukaryota</taxon>
        <taxon>Fungi</taxon>
        <taxon>Dikarya</taxon>
        <taxon>Ascomycota</taxon>
        <taxon>Pezizomycotina</taxon>
        <taxon>Dothideomycetes</taxon>
        <taxon>Pleosporomycetidae</taxon>
        <taxon>Pleosporales</taxon>
        <taxon>Pleosporineae</taxon>
        <taxon>Phaeosphaeriaceae</taxon>
        <taxon>Ampelomyces</taxon>
    </lineage>
</organism>
<keyword evidence="2" id="KW-1185">Reference proteome</keyword>
<dbReference type="AlphaFoldDB" id="A0A6A5QSM3"/>
<dbReference type="Proteomes" id="UP000800096">
    <property type="component" value="Unassembled WGS sequence"/>
</dbReference>
<proteinExistence type="predicted"/>
<reference evidence="1" key="1">
    <citation type="journal article" date="2020" name="Stud. Mycol.">
        <title>101 Dothideomycetes genomes: a test case for predicting lifestyles and emergence of pathogens.</title>
        <authorList>
            <person name="Haridas S."/>
            <person name="Albert R."/>
            <person name="Binder M."/>
            <person name="Bloem J."/>
            <person name="Labutti K."/>
            <person name="Salamov A."/>
            <person name="Andreopoulos B."/>
            <person name="Baker S."/>
            <person name="Barry K."/>
            <person name="Bills G."/>
            <person name="Bluhm B."/>
            <person name="Cannon C."/>
            <person name="Castanera R."/>
            <person name="Culley D."/>
            <person name="Daum C."/>
            <person name="Ezra D."/>
            <person name="Gonzalez J."/>
            <person name="Henrissat B."/>
            <person name="Kuo A."/>
            <person name="Liang C."/>
            <person name="Lipzen A."/>
            <person name="Lutzoni F."/>
            <person name="Magnuson J."/>
            <person name="Mondo S."/>
            <person name="Nolan M."/>
            <person name="Ohm R."/>
            <person name="Pangilinan J."/>
            <person name="Park H.-J."/>
            <person name="Ramirez L."/>
            <person name="Alfaro M."/>
            <person name="Sun H."/>
            <person name="Tritt A."/>
            <person name="Yoshinaga Y."/>
            <person name="Zwiers L.-H."/>
            <person name="Turgeon B."/>
            <person name="Goodwin S."/>
            <person name="Spatafora J."/>
            <person name="Crous P."/>
            <person name="Grigoriev I."/>
        </authorList>
    </citation>
    <scope>NUCLEOTIDE SEQUENCE</scope>
    <source>
        <strain evidence="1">HMLAC05119</strain>
    </source>
</reference>
<gene>
    <name evidence="1" type="ORF">BDU57DRAFT_515149</name>
</gene>
<dbReference type="EMBL" id="ML979134">
    <property type="protein sequence ID" value="KAF1918402.1"/>
    <property type="molecule type" value="Genomic_DNA"/>
</dbReference>
<evidence type="ECO:0000313" key="2">
    <source>
        <dbReference type="Proteomes" id="UP000800096"/>
    </source>
</evidence>
<dbReference type="OrthoDB" id="10613321at2759"/>
<protein>
    <submittedName>
        <fullName evidence="1">Uncharacterized protein</fullName>
    </submittedName>
</protein>
<name>A0A6A5QSM3_AMPQU</name>
<accession>A0A6A5QSM3</accession>